<gene>
    <name evidence="10" type="ORF">JIR001_05250</name>
</gene>
<evidence type="ECO:0000313" key="11">
    <source>
        <dbReference type="Proteomes" id="UP000677436"/>
    </source>
</evidence>
<dbReference type="PANTHER" id="PTHR24095">
    <property type="entry name" value="ACETYL-COENZYME A SYNTHETASE"/>
    <property type="match status" value="1"/>
</dbReference>
<dbReference type="Proteomes" id="UP000677436">
    <property type="component" value="Chromosome"/>
</dbReference>
<keyword evidence="6" id="KW-0007">Acetylation</keyword>
<evidence type="ECO:0000256" key="3">
    <source>
        <dbReference type="ARBA" id="ARBA00022598"/>
    </source>
</evidence>
<accession>A0A8D5UCJ4</accession>
<dbReference type="GO" id="GO:0005524">
    <property type="term" value="F:ATP binding"/>
    <property type="evidence" value="ECO:0007669"/>
    <property type="project" value="UniProtKB-KW"/>
</dbReference>
<dbReference type="PANTHER" id="PTHR24095:SF14">
    <property type="entry name" value="ACETYL-COENZYME A SYNTHETASE 1"/>
    <property type="match status" value="1"/>
</dbReference>
<comment type="similarity">
    <text evidence="1">Belongs to the ATP-dependent AMP-binding enzyme family.</text>
</comment>
<dbReference type="PROSITE" id="PS00455">
    <property type="entry name" value="AMP_BINDING"/>
    <property type="match status" value="1"/>
</dbReference>
<keyword evidence="5" id="KW-0067">ATP-binding</keyword>
<keyword evidence="3" id="KW-0436">Ligase</keyword>
<name>A0A8D5UCJ4_9BACL</name>
<evidence type="ECO:0000313" key="10">
    <source>
        <dbReference type="EMBL" id="BCU80742.1"/>
    </source>
</evidence>
<organism evidence="10 11">
    <name type="scientific">Polycladomyces abyssicola</name>
    <dbReference type="NCBI Taxonomy" id="1125966"/>
    <lineage>
        <taxon>Bacteria</taxon>
        <taxon>Bacillati</taxon>
        <taxon>Bacillota</taxon>
        <taxon>Bacilli</taxon>
        <taxon>Bacillales</taxon>
        <taxon>Thermoactinomycetaceae</taxon>
        <taxon>Polycladomyces</taxon>
    </lineage>
</organism>
<evidence type="ECO:0000256" key="4">
    <source>
        <dbReference type="ARBA" id="ARBA00022741"/>
    </source>
</evidence>
<dbReference type="SUPFAM" id="SSF56801">
    <property type="entry name" value="Acetyl-CoA synthetase-like"/>
    <property type="match status" value="1"/>
</dbReference>
<evidence type="ECO:0000256" key="5">
    <source>
        <dbReference type="ARBA" id="ARBA00022840"/>
    </source>
</evidence>
<dbReference type="InterPro" id="IPR020845">
    <property type="entry name" value="AMP-binding_CS"/>
</dbReference>
<dbReference type="Gene3D" id="3.40.50.12780">
    <property type="entry name" value="N-terminal domain of ligase-like"/>
    <property type="match status" value="1"/>
</dbReference>
<dbReference type="Pfam" id="PF00501">
    <property type="entry name" value="AMP-binding"/>
    <property type="match status" value="1"/>
</dbReference>
<feature type="domain" description="AMP-binding enzyme C-terminal" evidence="8">
    <location>
        <begin position="532"/>
        <end position="610"/>
    </location>
</feature>
<dbReference type="Pfam" id="PF16177">
    <property type="entry name" value="ACAS_N"/>
    <property type="match status" value="1"/>
</dbReference>
<feature type="domain" description="AMP-dependent synthetase/ligase" evidence="7">
    <location>
        <begin position="96"/>
        <end position="479"/>
    </location>
</feature>
<keyword evidence="4" id="KW-0547">Nucleotide-binding</keyword>
<evidence type="ECO:0000259" key="7">
    <source>
        <dbReference type="Pfam" id="PF00501"/>
    </source>
</evidence>
<dbReference type="InterPro" id="IPR032387">
    <property type="entry name" value="ACAS_N"/>
</dbReference>
<reference evidence="10" key="1">
    <citation type="journal article" date="2013" name="Int. J. Syst. Evol. Microbiol.">
        <title>Polycladomyces abyssicola gen. nov., sp. nov., a thermophilic filamentous bacterium isolated from hemipelagic sediment.</title>
        <authorList>
            <person name="Tsubouchi T."/>
            <person name="Shimane Y."/>
            <person name="Mori K."/>
            <person name="Usui K."/>
            <person name="Hiraki T."/>
            <person name="Tame A."/>
            <person name="Uematsu K."/>
            <person name="Maruyama T."/>
            <person name="Hatada Y."/>
        </authorList>
    </citation>
    <scope>NUCLEOTIDE SEQUENCE</scope>
    <source>
        <strain evidence="10">JIR-001</strain>
    </source>
</reference>
<keyword evidence="11" id="KW-1185">Reference proteome</keyword>
<evidence type="ECO:0000256" key="6">
    <source>
        <dbReference type="ARBA" id="ARBA00022990"/>
    </source>
</evidence>
<dbReference type="KEGG" id="pabs:JIR001_05250"/>
<dbReference type="Pfam" id="PF13193">
    <property type="entry name" value="AMP-binding_C"/>
    <property type="match status" value="1"/>
</dbReference>
<dbReference type="RefSeq" id="WP_212774069.1">
    <property type="nucleotide sequence ID" value="NZ_AP024601.1"/>
</dbReference>
<feature type="domain" description="Acetyl-coenzyme A synthetase N-terminal" evidence="9">
    <location>
        <begin position="30"/>
        <end position="87"/>
    </location>
</feature>
<dbReference type="InterPro" id="IPR000873">
    <property type="entry name" value="AMP-dep_synth/lig_dom"/>
</dbReference>
<evidence type="ECO:0000256" key="2">
    <source>
        <dbReference type="ARBA" id="ARBA00013275"/>
    </source>
</evidence>
<sequence length="651" mass="73508">MAKAVWFPDEEQARQTRLYRLMQRFGISDYDRFYERSIQNVSWFWEAVVQDLELEWIRPYRQVMDASDGIQWTRWFVDGCFNVSHNCLDRWVNRNESRHRLALVWEGDDGAVRKYTYRDLWFEVNRLARGLSQLGIQKGDRVGIYLPMIPENVVAMLAIARIGAIFTPCFSGYGAQAVASRLNDCGAKLLITADGFLRRGKVVPMKEEADRAVDLSPSVKKVLVVRRLKRDVPWNEERDIEWDHLMTEMKPFSPEATASEDPFMIIYTSGTTGKPKGTVHVHTGFPIKAAFDAGYGMDVGPGDILFWVTDMGWMMGPWMVFGALMMGAAMLLFEGTPDYPEPDRLWRIVASHGVSHLGISPTVIRALMKHDVSWVKRHDLSSLRVFGSTGEPWNPEPWQWLFEQVGGGRVPIFNYSGGTEISGGILGGNLLKPIAPCSFSGPMPGMDADVWNENGQTVRGEVGELVLRQPWVGMTKGFWNDPQRYEETYWSRWPKTWVHGDWVEVDEEGFWYITGRSDDTLKIAGKRMGPAEMESVLVDHPAVVESATVGVPDETKGEQAVCFAVLAPGYEPGEELESDLIRLVEEKMGKALRPKRVHFVQELPKTRNGKILRRVIRAAYLGNEAGDLSSLENPDAVAAIRSLGTAEANRV</sequence>
<evidence type="ECO:0000256" key="1">
    <source>
        <dbReference type="ARBA" id="ARBA00006432"/>
    </source>
</evidence>
<dbReference type="InterPro" id="IPR025110">
    <property type="entry name" value="AMP-bd_C"/>
</dbReference>
<protein>
    <recommendedName>
        <fullName evidence="2">acetate--CoA ligase</fullName>
        <ecNumber evidence="2">6.2.1.1</ecNumber>
    </recommendedName>
</protein>
<evidence type="ECO:0000259" key="9">
    <source>
        <dbReference type="Pfam" id="PF16177"/>
    </source>
</evidence>
<dbReference type="AlphaFoldDB" id="A0A8D5UCJ4"/>
<dbReference type="Gene3D" id="3.30.300.30">
    <property type="match status" value="1"/>
</dbReference>
<reference evidence="10" key="2">
    <citation type="journal article" date="2021" name="Microbiol. Resour. Announc.">
        <title>Complete Genome Sequence of Polycladomyces abyssicola JIR-001T, Isolated from Hemipelagic Sediment in Deep Seawater.</title>
        <authorList>
            <person name="Tsubouchi T."/>
            <person name="Kaneko Y."/>
        </authorList>
    </citation>
    <scope>NUCLEOTIDE SEQUENCE</scope>
    <source>
        <strain evidence="10">JIR-001</strain>
    </source>
</reference>
<dbReference type="GO" id="GO:0006085">
    <property type="term" value="P:acetyl-CoA biosynthetic process"/>
    <property type="evidence" value="ECO:0007669"/>
    <property type="project" value="TreeGrafter"/>
</dbReference>
<dbReference type="GO" id="GO:0003987">
    <property type="term" value="F:acetate-CoA ligase activity"/>
    <property type="evidence" value="ECO:0007669"/>
    <property type="project" value="UniProtKB-EC"/>
</dbReference>
<proteinExistence type="inferred from homology"/>
<evidence type="ECO:0000259" key="8">
    <source>
        <dbReference type="Pfam" id="PF13193"/>
    </source>
</evidence>
<dbReference type="InterPro" id="IPR045851">
    <property type="entry name" value="AMP-bd_C_sf"/>
</dbReference>
<dbReference type="EMBL" id="AP024601">
    <property type="protein sequence ID" value="BCU80742.1"/>
    <property type="molecule type" value="Genomic_DNA"/>
</dbReference>
<dbReference type="InterPro" id="IPR042099">
    <property type="entry name" value="ANL_N_sf"/>
</dbReference>
<dbReference type="EC" id="6.2.1.1" evidence="2"/>